<dbReference type="HOGENOM" id="CLU_082502_0_0_1"/>
<comment type="caution">
    <text evidence="2">The sequence shown here is derived from an EMBL/GenBank/DDBJ whole genome shotgun (WGS) entry which is preliminary data.</text>
</comment>
<dbReference type="EMBL" id="BAUL01000330">
    <property type="protein sequence ID" value="GAD99813.1"/>
    <property type="molecule type" value="Genomic_DNA"/>
</dbReference>
<evidence type="ECO:0000256" key="1">
    <source>
        <dbReference type="SAM" id="MobiDB-lite"/>
    </source>
</evidence>
<evidence type="ECO:0000313" key="2">
    <source>
        <dbReference type="EMBL" id="GAD99813.1"/>
    </source>
</evidence>
<protein>
    <submittedName>
        <fullName evidence="2">Uncharacterized protein</fullName>
    </submittedName>
</protein>
<keyword evidence="3" id="KW-1185">Reference proteome</keyword>
<proteinExistence type="predicted"/>
<organism evidence="2 3">
    <name type="scientific">Byssochlamys spectabilis (strain No. 5 / NBRC 109023)</name>
    <name type="common">Paecilomyces variotii</name>
    <dbReference type="NCBI Taxonomy" id="1356009"/>
    <lineage>
        <taxon>Eukaryota</taxon>
        <taxon>Fungi</taxon>
        <taxon>Dikarya</taxon>
        <taxon>Ascomycota</taxon>
        <taxon>Pezizomycotina</taxon>
        <taxon>Eurotiomycetes</taxon>
        <taxon>Eurotiomycetidae</taxon>
        <taxon>Eurotiales</taxon>
        <taxon>Thermoascaceae</taxon>
        <taxon>Paecilomyces</taxon>
    </lineage>
</organism>
<feature type="compositionally biased region" description="Basic and acidic residues" evidence="1">
    <location>
        <begin position="19"/>
        <end position="29"/>
    </location>
</feature>
<reference evidence="3" key="1">
    <citation type="journal article" date="2014" name="Genome Announc.">
        <title>Draft genome sequence of the formaldehyde-resistant fungus Byssochlamys spectabilis No. 5 (anamorph Paecilomyces variotii No. 5) (NBRC109023).</title>
        <authorList>
            <person name="Oka T."/>
            <person name="Ekino K."/>
            <person name="Fukuda K."/>
            <person name="Nomura Y."/>
        </authorList>
    </citation>
    <scope>NUCLEOTIDE SEQUENCE [LARGE SCALE GENOMIC DNA]</scope>
    <source>
        <strain evidence="3">No. 5 / NBRC 109023</strain>
    </source>
</reference>
<feature type="compositionally biased region" description="Polar residues" evidence="1">
    <location>
        <begin position="7"/>
        <end position="18"/>
    </location>
</feature>
<dbReference type="AlphaFoldDB" id="V5G5Q4"/>
<dbReference type="eggNOG" id="ENOG502SRFI">
    <property type="taxonomic scope" value="Eukaryota"/>
</dbReference>
<dbReference type="InParanoid" id="V5G5Q4"/>
<feature type="compositionally biased region" description="Low complexity" evidence="1">
    <location>
        <begin position="141"/>
        <end position="162"/>
    </location>
</feature>
<feature type="compositionally biased region" description="Low complexity" evidence="1">
    <location>
        <begin position="64"/>
        <end position="79"/>
    </location>
</feature>
<name>V5G5Q4_BYSSN</name>
<feature type="compositionally biased region" description="Basic and acidic residues" evidence="1">
    <location>
        <begin position="87"/>
        <end position="98"/>
    </location>
</feature>
<accession>V5G5Q4</accession>
<sequence>MDLQGTPIGNTATGTKVTSDPERYNRPVQEKPGAVTNDSLAAESVKHGGAFAQRNADAAPLDVSGSNSTLNNSNTSGASQLPSSRDASTRDPDSKGRYPDSLGGQGSYPGAHLPESGYVGGPSSAKKDLGIGQEGYHASERGSQGAQASGSGISSSHYGGAAPSYVEPIVHNPGSTKPKGKNLKEGGFDDSKNASFNTDIGSKNDPGRLAENQFQRYSKESGLDAGYTKQRGMEDPNSAQPYNALRNEERI</sequence>
<feature type="region of interest" description="Disordered" evidence="1">
    <location>
        <begin position="1"/>
        <end position="251"/>
    </location>
</feature>
<evidence type="ECO:0000313" key="3">
    <source>
        <dbReference type="Proteomes" id="UP000018001"/>
    </source>
</evidence>
<feature type="compositionally biased region" description="Basic and acidic residues" evidence="1">
    <location>
        <begin position="182"/>
        <end position="192"/>
    </location>
</feature>
<dbReference type="Proteomes" id="UP000018001">
    <property type="component" value="Unassembled WGS sequence"/>
</dbReference>
<dbReference type="OrthoDB" id="5383057at2759"/>
<gene>
    <name evidence="2" type="ORF">PVAR5_8540</name>
</gene>